<dbReference type="InterPro" id="IPR017930">
    <property type="entry name" value="Myb_dom"/>
</dbReference>
<dbReference type="SMR" id="A0A1U8F582"/>
<reference evidence="10 11" key="1">
    <citation type="journal article" date="2014" name="Nat. Genet.">
        <title>Genome sequence of the hot pepper provides insights into the evolution of pungency in Capsicum species.</title>
        <authorList>
            <person name="Kim S."/>
            <person name="Park M."/>
            <person name="Yeom S.I."/>
            <person name="Kim Y.M."/>
            <person name="Lee J.M."/>
            <person name="Lee H.A."/>
            <person name="Seo E."/>
            <person name="Choi J."/>
            <person name="Cheong K."/>
            <person name="Kim K.T."/>
            <person name="Jung K."/>
            <person name="Lee G.W."/>
            <person name="Oh S.K."/>
            <person name="Bae C."/>
            <person name="Kim S.B."/>
            <person name="Lee H.Y."/>
            <person name="Kim S.Y."/>
            <person name="Kim M.S."/>
            <person name="Kang B.C."/>
            <person name="Jo Y.D."/>
            <person name="Yang H.B."/>
            <person name="Jeong H.J."/>
            <person name="Kang W.H."/>
            <person name="Kwon J.K."/>
            <person name="Shin C."/>
            <person name="Lim J.Y."/>
            <person name="Park J.H."/>
            <person name="Huh J.H."/>
            <person name="Kim J.S."/>
            <person name="Kim B.D."/>
            <person name="Cohen O."/>
            <person name="Paran I."/>
            <person name="Suh M.C."/>
            <person name="Lee S.B."/>
            <person name="Kim Y.K."/>
            <person name="Shin Y."/>
            <person name="Noh S.J."/>
            <person name="Park J."/>
            <person name="Seo Y.S."/>
            <person name="Kwon S.Y."/>
            <person name="Kim H.A."/>
            <person name="Park J.M."/>
            <person name="Kim H.J."/>
            <person name="Choi S.B."/>
            <person name="Bosland P.W."/>
            <person name="Reeves G."/>
            <person name="Jo S.H."/>
            <person name="Lee B.W."/>
            <person name="Cho H.T."/>
            <person name="Choi H.S."/>
            <person name="Lee M.S."/>
            <person name="Yu Y."/>
            <person name="Do Choi Y."/>
            <person name="Park B.S."/>
            <person name="van Deynze A."/>
            <person name="Ashrafi H."/>
            <person name="Hill T."/>
            <person name="Kim W.T."/>
            <person name="Pai H.S."/>
            <person name="Ahn H.K."/>
            <person name="Yeam I."/>
            <person name="Giovannoni J.J."/>
            <person name="Rose J.K."/>
            <person name="Sorensen I."/>
            <person name="Lee S.J."/>
            <person name="Kim R.W."/>
            <person name="Choi I.Y."/>
            <person name="Choi B.S."/>
            <person name="Lim J.S."/>
            <person name="Lee Y.H."/>
            <person name="Choi D."/>
        </authorList>
    </citation>
    <scope>NUCLEOTIDE SEQUENCE [LARGE SCALE GENOMIC DNA]</scope>
    <source>
        <strain evidence="11">cv. CM334</strain>
    </source>
</reference>
<sequence length="321" mass="36810">MGRTPCCEKIGLKRGRWTAEEDGILTNYIHANGEGSWRSLPQNAGLLRCGKSCRLRWINYLKTDLKRGNITSDEEAIIIKLRATFGNRWSLISEHLPGRTDNEIKNYWNSHLSRKVESLRIPSDEKLPQAVVELAKKGKQKQFIKQRCKRKTNASVLNSTSETAVPITPRLNIEKETPNTIGNGHNNAMELDRNDHQMLWHDDIVLMDDKDAEIDEDFIFNCLWNDEGENLELVEKNNNNNNEIFGEDSYGTLNCWDWEYLGEILNNETLASTQEAGQENNDMSSVSIFDMNDNMPNCMNEEATVENIDLMQSDLVNWLLS</sequence>
<gene>
    <name evidence="10" type="ORF">T459_00822</name>
</gene>
<dbReference type="InterPro" id="IPR009057">
    <property type="entry name" value="Homeodomain-like_sf"/>
</dbReference>
<protein>
    <submittedName>
        <fullName evidence="10">Transcription factor MYB12</fullName>
    </submittedName>
</protein>
<evidence type="ECO:0000256" key="1">
    <source>
        <dbReference type="ARBA" id="ARBA00004123"/>
    </source>
</evidence>
<name>A0A1U8F582_CAPAN</name>
<evidence type="ECO:0000256" key="7">
    <source>
        <dbReference type="ARBA" id="ARBA00023242"/>
    </source>
</evidence>
<comment type="caution">
    <text evidence="10">The sequence shown here is derived from an EMBL/GenBank/DDBJ whole genome shotgun (WGS) entry which is preliminary data.</text>
</comment>
<reference evidence="10 11" key="2">
    <citation type="journal article" date="2017" name="Genome Biol.">
        <title>New reference genome sequences of hot pepper reveal the massive evolution of plant disease-resistance genes by retroduplication.</title>
        <authorList>
            <person name="Kim S."/>
            <person name="Park J."/>
            <person name="Yeom S.I."/>
            <person name="Kim Y.M."/>
            <person name="Seo E."/>
            <person name="Kim K.T."/>
            <person name="Kim M.S."/>
            <person name="Lee J.M."/>
            <person name="Cheong K."/>
            <person name="Shin H.S."/>
            <person name="Kim S.B."/>
            <person name="Han K."/>
            <person name="Lee J."/>
            <person name="Park M."/>
            <person name="Lee H.A."/>
            <person name="Lee H.Y."/>
            <person name="Lee Y."/>
            <person name="Oh S."/>
            <person name="Lee J.H."/>
            <person name="Choi E."/>
            <person name="Choi E."/>
            <person name="Lee S.E."/>
            <person name="Jeon J."/>
            <person name="Kim H."/>
            <person name="Choi G."/>
            <person name="Song H."/>
            <person name="Lee J."/>
            <person name="Lee S.C."/>
            <person name="Kwon J.K."/>
            <person name="Lee H.Y."/>
            <person name="Koo N."/>
            <person name="Hong Y."/>
            <person name="Kim R.W."/>
            <person name="Kang W.H."/>
            <person name="Huh J.H."/>
            <person name="Kang B.C."/>
            <person name="Yang T.J."/>
            <person name="Lee Y.H."/>
            <person name="Bennetzen J.L."/>
            <person name="Choi D."/>
        </authorList>
    </citation>
    <scope>NUCLEOTIDE SEQUENCE [LARGE SCALE GENOMIC DNA]</scope>
    <source>
        <strain evidence="11">cv. CM334</strain>
    </source>
</reference>
<evidence type="ECO:0000256" key="6">
    <source>
        <dbReference type="ARBA" id="ARBA00023163"/>
    </source>
</evidence>
<keyword evidence="6" id="KW-0804">Transcription</keyword>
<dbReference type="OMA" id="HRTDNEI"/>
<dbReference type="PROSITE" id="PS50090">
    <property type="entry name" value="MYB_LIKE"/>
    <property type="match status" value="2"/>
</dbReference>
<dbReference type="SUPFAM" id="SSF46689">
    <property type="entry name" value="Homeodomain-like"/>
    <property type="match status" value="1"/>
</dbReference>
<evidence type="ECO:0000256" key="3">
    <source>
        <dbReference type="ARBA" id="ARBA00023015"/>
    </source>
</evidence>
<dbReference type="CDD" id="cd00167">
    <property type="entry name" value="SANT"/>
    <property type="match status" value="2"/>
</dbReference>
<dbReference type="Gene3D" id="1.10.10.60">
    <property type="entry name" value="Homeodomain-like"/>
    <property type="match status" value="2"/>
</dbReference>
<dbReference type="STRING" id="4072.A0A1U8F582"/>
<dbReference type="PROSITE" id="PS51294">
    <property type="entry name" value="HTH_MYB"/>
    <property type="match status" value="2"/>
</dbReference>
<dbReference type="InterPro" id="IPR015495">
    <property type="entry name" value="Myb_TF_plants"/>
</dbReference>
<dbReference type="InterPro" id="IPR001005">
    <property type="entry name" value="SANT/Myb"/>
</dbReference>
<dbReference type="SMART" id="SM00717">
    <property type="entry name" value="SANT"/>
    <property type="match status" value="2"/>
</dbReference>
<dbReference type="FunFam" id="1.10.10.60:FF:000121">
    <property type="entry name" value="Myb transcription factor"/>
    <property type="match status" value="1"/>
</dbReference>
<dbReference type="PANTHER" id="PTHR47999:SF50">
    <property type="entry name" value="TRANSCRIPTION REPRESSOR MYB6-LIKE"/>
    <property type="match status" value="1"/>
</dbReference>
<dbReference type="OrthoDB" id="2143914at2759"/>
<dbReference type="AlphaFoldDB" id="A0A1U8F582"/>
<dbReference type="Pfam" id="PF00249">
    <property type="entry name" value="Myb_DNA-binding"/>
    <property type="match status" value="2"/>
</dbReference>
<evidence type="ECO:0000256" key="4">
    <source>
        <dbReference type="ARBA" id="ARBA00023125"/>
    </source>
</evidence>
<dbReference type="GO" id="GO:0007155">
    <property type="term" value="P:cell adhesion"/>
    <property type="evidence" value="ECO:0007669"/>
    <property type="project" value="InterPro"/>
</dbReference>
<evidence type="ECO:0000256" key="2">
    <source>
        <dbReference type="ARBA" id="ARBA00004370"/>
    </source>
</evidence>
<evidence type="ECO:0000313" key="10">
    <source>
        <dbReference type="EMBL" id="PHT92940.1"/>
    </source>
</evidence>
<dbReference type="GO" id="GO:0000987">
    <property type="term" value="F:cis-regulatory region sequence-specific DNA binding"/>
    <property type="evidence" value="ECO:0000318"/>
    <property type="project" value="GO_Central"/>
</dbReference>
<evidence type="ECO:0000259" key="8">
    <source>
        <dbReference type="PROSITE" id="PS50090"/>
    </source>
</evidence>
<dbReference type="Gramene" id="PHT92940">
    <property type="protein sequence ID" value="PHT92940"/>
    <property type="gene ID" value="T459_00822"/>
</dbReference>
<dbReference type="PROSITE" id="PS00232">
    <property type="entry name" value="CADHERIN_1"/>
    <property type="match status" value="1"/>
</dbReference>
<dbReference type="EMBL" id="AYRZ02000001">
    <property type="protein sequence ID" value="PHT92940.1"/>
    <property type="molecule type" value="Genomic_DNA"/>
</dbReference>
<keyword evidence="4" id="KW-0238">DNA-binding</keyword>
<dbReference type="KEGG" id="cann:107853299"/>
<feature type="domain" description="HTH myb-type" evidence="9">
    <location>
        <begin position="9"/>
        <end position="61"/>
    </location>
</feature>
<evidence type="ECO:0000256" key="5">
    <source>
        <dbReference type="ARBA" id="ARBA00023136"/>
    </source>
</evidence>
<feature type="domain" description="Myb-like" evidence="8">
    <location>
        <begin position="62"/>
        <end position="112"/>
    </location>
</feature>
<evidence type="ECO:0000259" key="9">
    <source>
        <dbReference type="PROSITE" id="PS51294"/>
    </source>
</evidence>
<dbReference type="GO" id="GO:0005634">
    <property type="term" value="C:nucleus"/>
    <property type="evidence" value="ECO:0000318"/>
    <property type="project" value="GO_Central"/>
</dbReference>
<feature type="domain" description="HTH myb-type" evidence="9">
    <location>
        <begin position="62"/>
        <end position="116"/>
    </location>
</feature>
<dbReference type="GO" id="GO:0006355">
    <property type="term" value="P:regulation of DNA-templated transcription"/>
    <property type="evidence" value="ECO:0000318"/>
    <property type="project" value="GO_Central"/>
</dbReference>
<dbReference type="InterPro" id="IPR020894">
    <property type="entry name" value="Cadherin_CS"/>
</dbReference>
<feature type="domain" description="Myb-like" evidence="8">
    <location>
        <begin position="9"/>
        <end position="61"/>
    </location>
</feature>
<dbReference type="PANTHER" id="PTHR47999">
    <property type="entry name" value="TRANSCRIPTION FACTOR MYB8-RELATED-RELATED"/>
    <property type="match status" value="1"/>
</dbReference>
<keyword evidence="3" id="KW-0805">Transcription regulation</keyword>
<keyword evidence="7" id="KW-0539">Nucleus</keyword>
<evidence type="ECO:0000313" key="11">
    <source>
        <dbReference type="Proteomes" id="UP000222542"/>
    </source>
</evidence>
<keyword evidence="11" id="KW-1185">Reference proteome</keyword>
<dbReference type="GO" id="GO:0005886">
    <property type="term" value="C:plasma membrane"/>
    <property type="evidence" value="ECO:0007669"/>
    <property type="project" value="InterPro"/>
</dbReference>
<comment type="subcellular location">
    <subcellularLocation>
        <location evidence="2">Membrane</location>
    </subcellularLocation>
    <subcellularLocation>
        <location evidence="1">Nucleus</location>
    </subcellularLocation>
</comment>
<organism evidence="10 11">
    <name type="scientific">Capsicum annuum</name>
    <name type="common">Capsicum pepper</name>
    <dbReference type="NCBI Taxonomy" id="4072"/>
    <lineage>
        <taxon>Eukaryota</taxon>
        <taxon>Viridiplantae</taxon>
        <taxon>Streptophyta</taxon>
        <taxon>Embryophyta</taxon>
        <taxon>Tracheophyta</taxon>
        <taxon>Spermatophyta</taxon>
        <taxon>Magnoliopsida</taxon>
        <taxon>eudicotyledons</taxon>
        <taxon>Gunneridae</taxon>
        <taxon>Pentapetalae</taxon>
        <taxon>asterids</taxon>
        <taxon>lamiids</taxon>
        <taxon>Solanales</taxon>
        <taxon>Solanaceae</taxon>
        <taxon>Solanoideae</taxon>
        <taxon>Capsiceae</taxon>
        <taxon>Capsicum</taxon>
    </lineage>
</organism>
<keyword evidence="5" id="KW-0472">Membrane</keyword>
<dbReference type="GO" id="GO:0010597">
    <property type="term" value="P:green leaf volatile biosynthetic process"/>
    <property type="evidence" value="ECO:0007669"/>
    <property type="project" value="UniProtKB-ARBA"/>
</dbReference>
<proteinExistence type="predicted"/>
<dbReference type="Proteomes" id="UP000222542">
    <property type="component" value="Unassembled WGS sequence"/>
</dbReference>
<accession>A0A1U8F582</accession>